<protein>
    <submittedName>
        <fullName evidence="1">Uncharacterized protein</fullName>
    </submittedName>
</protein>
<dbReference type="EMBL" id="CP096659">
    <property type="protein sequence ID" value="UPV75205.1"/>
    <property type="molecule type" value="Genomic_DNA"/>
</dbReference>
<dbReference type="Proteomes" id="UP000830729">
    <property type="component" value="Chromosome"/>
</dbReference>
<dbReference type="KEGG" id="halx:M0R89_03830"/>
<sequence>MPLSEDQWEQAEPDQNVIALVYGFLEDEKPTAYSIEEIFTKAEASVQDDSSSTWEDVGAVLGEQSAEDEYRWAFEYLVHAGELEKRAVVDGGEKVEFYRAT</sequence>
<evidence type="ECO:0000313" key="1">
    <source>
        <dbReference type="EMBL" id="UPV75205.1"/>
    </source>
</evidence>
<evidence type="ECO:0000313" key="2">
    <source>
        <dbReference type="Proteomes" id="UP000830729"/>
    </source>
</evidence>
<reference evidence="1 2" key="1">
    <citation type="submission" date="2022-04" db="EMBL/GenBank/DDBJ databases">
        <title>Diverse halophilic archaea isolated from saline environments.</title>
        <authorList>
            <person name="Cui H.-L."/>
        </authorList>
    </citation>
    <scope>NUCLEOTIDE SEQUENCE [LARGE SCALE GENOMIC DNA]</scope>
    <source>
        <strain evidence="1 2">XZYJT49</strain>
    </source>
</reference>
<gene>
    <name evidence="1" type="ORF">M0R89_03830</name>
</gene>
<name>A0A8U0HVR5_9EURY</name>
<dbReference type="GeneID" id="72184299"/>
<dbReference type="AlphaFoldDB" id="A0A8U0HVR5"/>
<organism evidence="1 2">
    <name type="scientific">Halorussus limi</name>
    <dbReference type="NCBI Taxonomy" id="2938695"/>
    <lineage>
        <taxon>Archaea</taxon>
        <taxon>Methanobacteriati</taxon>
        <taxon>Methanobacteriota</taxon>
        <taxon>Stenosarchaea group</taxon>
        <taxon>Halobacteria</taxon>
        <taxon>Halobacteriales</taxon>
        <taxon>Haladaptataceae</taxon>
        <taxon>Halorussus</taxon>
    </lineage>
</organism>
<keyword evidence="2" id="KW-1185">Reference proteome</keyword>
<accession>A0A8U0HVR5</accession>
<dbReference type="RefSeq" id="WP_248651248.1">
    <property type="nucleotide sequence ID" value="NZ_CP096659.1"/>
</dbReference>
<proteinExistence type="predicted"/>